<accession>A0A2S8FKY2</accession>
<keyword evidence="5" id="KW-0829">Tyrosine-protein kinase</keyword>
<dbReference type="RefSeq" id="WP_105331847.1">
    <property type="nucleotide sequence ID" value="NZ_PUHY01000012.1"/>
</dbReference>
<name>A0A2S8FKY2_9BACT</name>
<feature type="region of interest" description="Disordered" evidence="7">
    <location>
        <begin position="280"/>
        <end position="331"/>
    </location>
</feature>
<keyword evidence="8" id="KW-0472">Membrane</keyword>
<dbReference type="InterPro" id="IPR005702">
    <property type="entry name" value="Wzc-like_C"/>
</dbReference>
<dbReference type="InterPro" id="IPR025669">
    <property type="entry name" value="AAA_dom"/>
</dbReference>
<feature type="region of interest" description="Disordered" evidence="7">
    <location>
        <begin position="1"/>
        <end position="28"/>
    </location>
</feature>
<keyword evidence="2" id="KW-0547">Nucleotide-binding</keyword>
<keyword evidence="1" id="KW-0808">Transferase</keyword>
<sequence length="808" mass="88994">MSNGNLVISSEKDRRRQGTNVPGTVVANRPQEEDGMQFGQVLHSLRRQWLASIVLGLLVAVPVAIAAWVLQSPTYTSSAYLRISSNDQPLAFKTIEQTNRNDYRTFKNTQRQLMVTPFVLNSALSREDIMSLDIVREEENPLEWLQEELIVGFPGDAEILQVSMMSKDPTSAPKIVNAVVSAYKDEVIETERLARVTRLENLERVHSETENKARQMRSDFKQLAETLGTSDSETLSLAQQGSVQHYGLVRNELAQVRFELMRAEGELDFLLSSNKAQIESVSRSGGDGGLTTENAPGVGDDATPRVPVSDADDSVDEVAENGDGDSNDGEVADLKLSDVEMDEAIANDPVSVKLQAELDRFEDVRFTLTEAAYERYRQTNSAEINAIETSLKERRAHLEKLVIERIAQQQAEGDVRKNSMMTTSLKLPEVDNTIPELKVRIGVLRQQQRELSKEVADLEKEVRTFGRSSVEVEMKRSEIASLDEILQQLNTEIERTNIELRGAPRITLLSEAKTGTVTDKKKPIMITAAAALAGFVLPGGLLLLRDFRKKHLSDLPTTRDELGLELLGTIPRLPRGIVRKPKALSHNLGPYEDQVRDSSDSVAATVLRRSLSEQCQVLLISSAMPREGKSSLTCHLAISLAQAGRKVVVVDFDLRRPSMHSIFGLPVGPGVGDILVGEAKLADSIRPTDIPNVDLLPAGIKEQSVPRSASTGRLDQLFADLRKSYDFIIVDAGPVLGSPSTRFLAQPQHVDGVILSIFKDVSQVAQVDDAKRILNSFGAPIIGTVLSGYSSGMYYSYTNRSTSTVEVE</sequence>
<gene>
    <name evidence="10" type="ORF">C5Y83_21880</name>
</gene>
<evidence type="ECO:0000259" key="9">
    <source>
        <dbReference type="Pfam" id="PF13614"/>
    </source>
</evidence>
<evidence type="ECO:0000256" key="6">
    <source>
        <dbReference type="SAM" id="Coils"/>
    </source>
</evidence>
<keyword evidence="8" id="KW-1133">Transmembrane helix</keyword>
<evidence type="ECO:0000256" key="4">
    <source>
        <dbReference type="ARBA" id="ARBA00022840"/>
    </source>
</evidence>
<feature type="compositionally biased region" description="Acidic residues" evidence="7">
    <location>
        <begin position="310"/>
        <end position="331"/>
    </location>
</feature>
<comment type="caution">
    <text evidence="10">The sequence shown here is derived from an EMBL/GenBank/DDBJ whole genome shotgun (WGS) entry which is preliminary data.</text>
</comment>
<feature type="coiled-coil region" evidence="6">
    <location>
        <begin position="441"/>
        <end position="499"/>
    </location>
</feature>
<dbReference type="EMBL" id="PUHY01000012">
    <property type="protein sequence ID" value="PQO32835.1"/>
    <property type="molecule type" value="Genomic_DNA"/>
</dbReference>
<keyword evidence="6" id="KW-0175">Coiled coil</keyword>
<protein>
    <recommendedName>
        <fullName evidence="9">AAA domain-containing protein</fullName>
    </recommendedName>
</protein>
<dbReference type="Proteomes" id="UP000238322">
    <property type="component" value="Unassembled WGS sequence"/>
</dbReference>
<dbReference type="SUPFAM" id="SSF52540">
    <property type="entry name" value="P-loop containing nucleoside triphosphate hydrolases"/>
    <property type="match status" value="1"/>
</dbReference>
<dbReference type="Gene3D" id="3.40.50.300">
    <property type="entry name" value="P-loop containing nucleotide triphosphate hydrolases"/>
    <property type="match status" value="1"/>
</dbReference>
<evidence type="ECO:0000256" key="1">
    <source>
        <dbReference type="ARBA" id="ARBA00022679"/>
    </source>
</evidence>
<dbReference type="PANTHER" id="PTHR32309:SF31">
    <property type="entry name" value="CAPSULAR EXOPOLYSACCHARIDE FAMILY"/>
    <property type="match status" value="1"/>
</dbReference>
<organism evidence="10 11">
    <name type="scientific">Blastopirellula marina</name>
    <dbReference type="NCBI Taxonomy" id="124"/>
    <lineage>
        <taxon>Bacteria</taxon>
        <taxon>Pseudomonadati</taxon>
        <taxon>Planctomycetota</taxon>
        <taxon>Planctomycetia</taxon>
        <taxon>Pirellulales</taxon>
        <taxon>Pirellulaceae</taxon>
        <taxon>Blastopirellula</taxon>
    </lineage>
</organism>
<evidence type="ECO:0000313" key="11">
    <source>
        <dbReference type="Proteomes" id="UP000238322"/>
    </source>
</evidence>
<dbReference type="InterPro" id="IPR027417">
    <property type="entry name" value="P-loop_NTPase"/>
</dbReference>
<keyword evidence="8" id="KW-0812">Transmembrane</keyword>
<evidence type="ECO:0000313" key="10">
    <source>
        <dbReference type="EMBL" id="PQO32835.1"/>
    </source>
</evidence>
<evidence type="ECO:0000256" key="7">
    <source>
        <dbReference type="SAM" id="MobiDB-lite"/>
    </source>
</evidence>
<proteinExistence type="predicted"/>
<dbReference type="PANTHER" id="PTHR32309">
    <property type="entry name" value="TYROSINE-PROTEIN KINASE"/>
    <property type="match status" value="1"/>
</dbReference>
<evidence type="ECO:0000256" key="2">
    <source>
        <dbReference type="ARBA" id="ARBA00022741"/>
    </source>
</evidence>
<evidence type="ECO:0000256" key="8">
    <source>
        <dbReference type="SAM" id="Phobius"/>
    </source>
</evidence>
<dbReference type="CDD" id="cd05387">
    <property type="entry name" value="BY-kinase"/>
    <property type="match status" value="1"/>
</dbReference>
<dbReference type="InterPro" id="IPR050445">
    <property type="entry name" value="Bact_polysacc_biosynth/exp"/>
</dbReference>
<evidence type="ECO:0000256" key="3">
    <source>
        <dbReference type="ARBA" id="ARBA00022777"/>
    </source>
</evidence>
<evidence type="ECO:0000256" key="5">
    <source>
        <dbReference type="ARBA" id="ARBA00023137"/>
    </source>
</evidence>
<feature type="transmembrane region" description="Helical" evidence="8">
    <location>
        <begin position="524"/>
        <end position="544"/>
    </location>
</feature>
<feature type="domain" description="AAA" evidence="9">
    <location>
        <begin position="628"/>
        <end position="744"/>
    </location>
</feature>
<dbReference type="Pfam" id="PF13614">
    <property type="entry name" value="AAA_31"/>
    <property type="match status" value="1"/>
</dbReference>
<keyword evidence="4" id="KW-0067">ATP-binding</keyword>
<keyword evidence="3" id="KW-0418">Kinase</keyword>
<dbReference type="AlphaFoldDB" id="A0A2S8FKY2"/>
<dbReference type="OrthoDB" id="9775724at2"/>
<reference evidence="10 11" key="1">
    <citation type="submission" date="2018-02" db="EMBL/GenBank/DDBJ databases">
        <title>Comparative genomes isolates from brazilian mangrove.</title>
        <authorList>
            <person name="Araujo J.E."/>
            <person name="Taketani R.G."/>
            <person name="Silva M.C.P."/>
            <person name="Loureco M.V."/>
            <person name="Andreote F.D."/>
        </authorList>
    </citation>
    <scope>NUCLEOTIDE SEQUENCE [LARGE SCALE GENOMIC DNA]</scope>
    <source>
        <strain evidence="10 11">Hex-1 MGV</strain>
    </source>
</reference>
<feature type="transmembrane region" description="Helical" evidence="8">
    <location>
        <begin position="49"/>
        <end position="70"/>
    </location>
</feature>